<evidence type="ECO:0000313" key="2">
    <source>
        <dbReference type="Proteomes" id="UP000094444"/>
    </source>
</evidence>
<sequence>MDSVGTIRSMALYAGCRALDAAQLAKKASPTLLHEMDRVMDIQVNHPDVRGLLNTDSGSQRACLLCNIVHTGRCPSHWSKLCFEFSPRSRTTFMSLAASLQPRYFIQHQITCHGPGIVNQEPDSLLAYVEEAGDVDPELVKFLKGLSRRAMFSKERVLRILSSKKYKKTDALGRQLISSGA</sequence>
<accession>A0A2P5I936</accession>
<dbReference type="Proteomes" id="UP000094444">
    <property type="component" value="Unassembled WGS sequence"/>
</dbReference>
<keyword evidence="2" id="KW-1185">Reference proteome</keyword>
<name>A0A2P5I936_DIAHE</name>
<gene>
    <name evidence="1" type="ORF">DHEL01_v202611</name>
</gene>
<dbReference type="AlphaFoldDB" id="A0A2P5I936"/>
<protein>
    <submittedName>
        <fullName evidence="1">Uncharacterized protein</fullName>
    </submittedName>
</protein>
<dbReference type="InParanoid" id="A0A2P5I936"/>
<dbReference type="EMBL" id="MAVT02000144">
    <property type="protein sequence ID" value="POS79008.1"/>
    <property type="molecule type" value="Genomic_DNA"/>
</dbReference>
<proteinExistence type="predicted"/>
<comment type="caution">
    <text evidence="1">The sequence shown here is derived from an EMBL/GenBank/DDBJ whole genome shotgun (WGS) entry which is preliminary data.</text>
</comment>
<organism evidence="1 2">
    <name type="scientific">Diaporthe helianthi</name>
    <dbReference type="NCBI Taxonomy" id="158607"/>
    <lineage>
        <taxon>Eukaryota</taxon>
        <taxon>Fungi</taxon>
        <taxon>Dikarya</taxon>
        <taxon>Ascomycota</taxon>
        <taxon>Pezizomycotina</taxon>
        <taxon>Sordariomycetes</taxon>
        <taxon>Sordariomycetidae</taxon>
        <taxon>Diaporthales</taxon>
        <taxon>Diaporthaceae</taxon>
        <taxon>Diaporthe</taxon>
    </lineage>
</organism>
<dbReference type="OrthoDB" id="443402at2759"/>
<reference evidence="1" key="1">
    <citation type="submission" date="2017-09" db="EMBL/GenBank/DDBJ databases">
        <title>Polyketide synthases of a Diaporthe helianthi virulent isolate.</title>
        <authorList>
            <person name="Baroncelli R."/>
        </authorList>
    </citation>
    <scope>NUCLEOTIDE SEQUENCE [LARGE SCALE GENOMIC DNA]</scope>
    <source>
        <strain evidence="1">7/96</strain>
    </source>
</reference>
<evidence type="ECO:0000313" key="1">
    <source>
        <dbReference type="EMBL" id="POS79008.1"/>
    </source>
</evidence>